<evidence type="ECO:0000259" key="6">
    <source>
        <dbReference type="PROSITE" id="PS50237"/>
    </source>
</evidence>
<accession>A0A6P3RPS9</accession>
<proteinExistence type="predicted"/>
<evidence type="ECO:0000256" key="2">
    <source>
        <dbReference type="ARBA" id="ARBA00012485"/>
    </source>
</evidence>
<protein>
    <recommendedName>
        <fullName evidence="2">HECT-type E3 ubiquitin transferase</fullName>
        <ecNumber evidence="2">2.3.2.26</ecNumber>
    </recommendedName>
</protein>
<dbReference type="GO" id="GO:0000209">
    <property type="term" value="P:protein polyubiquitination"/>
    <property type="evidence" value="ECO:0007669"/>
    <property type="project" value="InterPro"/>
</dbReference>
<dbReference type="EC" id="2.3.2.26" evidence="2"/>
<evidence type="ECO:0000256" key="3">
    <source>
        <dbReference type="ARBA" id="ARBA00022679"/>
    </source>
</evidence>
<dbReference type="FunFam" id="3.30.2410.10:FF:000003">
    <property type="entry name" value="probable E3 ubiquitin-protein ligase HERC4 isoform X1"/>
    <property type="match status" value="1"/>
</dbReference>
<feature type="non-terminal residue" evidence="8">
    <location>
        <position position="1"/>
    </location>
</feature>
<evidence type="ECO:0000256" key="1">
    <source>
        <dbReference type="ARBA" id="ARBA00000885"/>
    </source>
</evidence>
<keyword evidence="4 5" id="KW-0833">Ubl conjugation pathway</keyword>
<sequence length="135" mass="14962">ATVPSSAVAADVRTWGPHAGQIPPEAAVVRSVPTVRTRPKPVMCFLPREFWEIVHSFTDEQKRLFLQFTTGTDRAPVGGLGKLKMIIAKNGPDTERLPTSHTCFNVLLLPEYSSKEKLKERLLKAITYAKGFGML</sequence>
<evidence type="ECO:0000256" key="5">
    <source>
        <dbReference type="PROSITE-ProRule" id="PRU00104"/>
    </source>
</evidence>
<dbReference type="SUPFAM" id="SSF56204">
    <property type="entry name" value="Hect, E3 ligase catalytic domain"/>
    <property type="match status" value="1"/>
</dbReference>
<keyword evidence="3" id="KW-0808">Transferase</keyword>
<dbReference type="InterPro" id="IPR035983">
    <property type="entry name" value="Hect_E3_ubiquitin_ligase"/>
</dbReference>
<name>A0A6P3RPS9_PTEVA</name>
<dbReference type="Gene3D" id="3.30.2410.10">
    <property type="entry name" value="Hect, E3 ligase catalytic domain"/>
    <property type="match status" value="1"/>
</dbReference>
<gene>
    <name evidence="8" type="primary">LOC105310265</name>
</gene>
<dbReference type="PANTHER" id="PTHR45700:SF10">
    <property type="entry name" value="UBIQUITIN-PROTEIN LIGASE E3A"/>
    <property type="match status" value="1"/>
</dbReference>
<dbReference type="GeneID" id="105310265"/>
<evidence type="ECO:0000256" key="4">
    <source>
        <dbReference type="ARBA" id="ARBA00022786"/>
    </source>
</evidence>
<dbReference type="Pfam" id="PF00632">
    <property type="entry name" value="HECT"/>
    <property type="match status" value="1"/>
</dbReference>
<comment type="catalytic activity">
    <reaction evidence="1">
        <text>S-ubiquitinyl-[E2 ubiquitin-conjugating enzyme]-L-cysteine + [acceptor protein]-L-lysine = [E2 ubiquitin-conjugating enzyme]-L-cysteine + N(6)-ubiquitinyl-[acceptor protein]-L-lysine.</text>
        <dbReference type="EC" id="2.3.2.26"/>
    </reaction>
</comment>
<dbReference type="AlphaFoldDB" id="A0A6P3RPS9"/>
<dbReference type="InterPro" id="IPR044611">
    <property type="entry name" value="E3A/B/C-like"/>
</dbReference>
<reference evidence="8" key="1">
    <citation type="submission" date="2025-08" db="UniProtKB">
        <authorList>
            <consortium name="RefSeq"/>
        </authorList>
    </citation>
    <scope>IDENTIFICATION</scope>
    <source>
        <tissue evidence="8">Kidney</tissue>
    </source>
</reference>
<dbReference type="Proteomes" id="UP000515202">
    <property type="component" value="Unplaced"/>
</dbReference>
<dbReference type="InterPro" id="IPR000569">
    <property type="entry name" value="HECT_dom"/>
</dbReference>
<dbReference type="PANTHER" id="PTHR45700">
    <property type="entry name" value="UBIQUITIN-PROTEIN LIGASE E3C"/>
    <property type="match status" value="1"/>
</dbReference>
<dbReference type="PROSITE" id="PS50237">
    <property type="entry name" value="HECT"/>
    <property type="match status" value="1"/>
</dbReference>
<dbReference type="KEGG" id="pvp:105310265"/>
<dbReference type="OrthoDB" id="5981550at2759"/>
<dbReference type="RefSeq" id="XP_011384761.1">
    <property type="nucleotide sequence ID" value="XM_011386459.1"/>
</dbReference>
<evidence type="ECO:0000313" key="8">
    <source>
        <dbReference type="RefSeq" id="XP_011384761.1"/>
    </source>
</evidence>
<organism evidence="7 8">
    <name type="scientific">Pteropus vampyrus</name>
    <name type="common">Large flying fox</name>
    <dbReference type="NCBI Taxonomy" id="132908"/>
    <lineage>
        <taxon>Eukaryota</taxon>
        <taxon>Metazoa</taxon>
        <taxon>Chordata</taxon>
        <taxon>Craniata</taxon>
        <taxon>Vertebrata</taxon>
        <taxon>Euteleostomi</taxon>
        <taxon>Mammalia</taxon>
        <taxon>Eutheria</taxon>
        <taxon>Laurasiatheria</taxon>
        <taxon>Chiroptera</taxon>
        <taxon>Yinpterochiroptera</taxon>
        <taxon>Pteropodoidea</taxon>
        <taxon>Pteropodidae</taxon>
        <taxon>Pteropodinae</taxon>
        <taxon>Pteropus</taxon>
    </lineage>
</organism>
<keyword evidence="7" id="KW-1185">Reference proteome</keyword>
<evidence type="ECO:0000313" key="7">
    <source>
        <dbReference type="Proteomes" id="UP000515202"/>
    </source>
</evidence>
<feature type="active site" description="Glycyl thioester intermediate" evidence="5">
    <location>
        <position position="103"/>
    </location>
</feature>
<feature type="domain" description="HECT" evidence="6">
    <location>
        <begin position="50"/>
        <end position="135"/>
    </location>
</feature>
<dbReference type="GO" id="GO:0061630">
    <property type="term" value="F:ubiquitin protein ligase activity"/>
    <property type="evidence" value="ECO:0007669"/>
    <property type="project" value="UniProtKB-EC"/>
</dbReference>
<dbReference type="SMART" id="SM00119">
    <property type="entry name" value="HECTc"/>
    <property type="match status" value="1"/>
</dbReference>